<feature type="chain" id="PRO_5039487712" evidence="1">
    <location>
        <begin position="20"/>
        <end position="427"/>
    </location>
</feature>
<dbReference type="PANTHER" id="PTHR43649">
    <property type="entry name" value="ARABINOSE-BINDING PROTEIN-RELATED"/>
    <property type="match status" value="1"/>
</dbReference>
<gene>
    <name evidence="2" type="ORF">DFJ69_0591</name>
</gene>
<dbReference type="OrthoDB" id="358201at2"/>
<dbReference type="InterPro" id="IPR050490">
    <property type="entry name" value="Bact_solute-bd_prot1"/>
</dbReference>
<evidence type="ECO:0000256" key="1">
    <source>
        <dbReference type="SAM" id="SignalP"/>
    </source>
</evidence>
<dbReference type="RefSeq" id="WP_116021045.1">
    <property type="nucleotide sequence ID" value="NZ_QTTT01000001.1"/>
</dbReference>
<accession>A0A3D9SH18</accession>
<proteinExistence type="predicted"/>
<name>A0A3D9SH18_9ACTN</name>
<dbReference type="AlphaFoldDB" id="A0A3D9SH18"/>
<dbReference type="EMBL" id="QTTT01000001">
    <property type="protein sequence ID" value="REE95208.1"/>
    <property type="molecule type" value="Genomic_DNA"/>
</dbReference>
<protein>
    <submittedName>
        <fullName evidence="2">Raffinose/stachyose/melibiose transport system substrate-binding protein</fullName>
    </submittedName>
</protein>
<feature type="signal peptide" evidence="1">
    <location>
        <begin position="1"/>
        <end position="19"/>
    </location>
</feature>
<keyword evidence="1" id="KW-0732">Signal</keyword>
<evidence type="ECO:0000313" key="2">
    <source>
        <dbReference type="EMBL" id="REE95208.1"/>
    </source>
</evidence>
<keyword evidence="3" id="KW-1185">Reference proteome</keyword>
<dbReference type="Proteomes" id="UP000256661">
    <property type="component" value="Unassembled WGS sequence"/>
</dbReference>
<comment type="caution">
    <text evidence="2">The sequence shown here is derived from an EMBL/GenBank/DDBJ whole genome shotgun (WGS) entry which is preliminary data.</text>
</comment>
<reference evidence="2 3" key="1">
    <citation type="submission" date="2018-08" db="EMBL/GenBank/DDBJ databases">
        <title>Sequencing the genomes of 1000 actinobacteria strains.</title>
        <authorList>
            <person name="Klenk H.-P."/>
        </authorList>
    </citation>
    <scope>NUCLEOTIDE SEQUENCE [LARGE SCALE GENOMIC DNA]</scope>
    <source>
        <strain evidence="2 3">DSM 43927</strain>
    </source>
</reference>
<dbReference type="SUPFAM" id="SSF53850">
    <property type="entry name" value="Periplasmic binding protein-like II"/>
    <property type="match status" value="1"/>
</dbReference>
<dbReference type="PROSITE" id="PS51257">
    <property type="entry name" value="PROKAR_LIPOPROTEIN"/>
    <property type="match status" value="1"/>
</dbReference>
<sequence>MKKLRIAAALAAAALAATACGGGSGDGAQTLTIWHYEDPEGGIGKAWTEAIAEFRKTHPDVTVEFEEKSFEQMQKTAPMVLNSDGAPDVMEYNKGNATTGLLARQGLLTDLTGEVTKRGWDKLLAPSLQTTAKYDAKGVMGGDKWYGVPNYAEYVMVYYNKDLFEKHDVKVPTTLEEFTAGLDTFTKAGVTPIAMAGNEYPGQHLFYEFVLNRAQRSWVDDYQRYTGKVDFNGPELAGAAQTFADWVSKGYLAKDSAGIKAEAMGTAWMAGKYPVVISGTWWYERFTSEVKNFAWGTFLFPGNRLHPGSAGNHWVVPTRSDSKDLAQEFIALTMSRRIQNRIANEGAVAVAADPGAVTNPKYKDLATTYQRLVAQDGLAFYPDWPVPGYYDTLLAGTQTLLNRSKSPQQFLGDMRKPYEDNLADIGG</sequence>
<organism evidence="2 3">
    <name type="scientific">Thermomonospora umbrina</name>
    <dbReference type="NCBI Taxonomy" id="111806"/>
    <lineage>
        <taxon>Bacteria</taxon>
        <taxon>Bacillati</taxon>
        <taxon>Actinomycetota</taxon>
        <taxon>Actinomycetes</taxon>
        <taxon>Streptosporangiales</taxon>
        <taxon>Thermomonosporaceae</taxon>
        <taxon>Thermomonospora</taxon>
    </lineage>
</organism>
<dbReference type="Pfam" id="PF01547">
    <property type="entry name" value="SBP_bac_1"/>
    <property type="match status" value="1"/>
</dbReference>
<evidence type="ECO:0000313" key="3">
    <source>
        <dbReference type="Proteomes" id="UP000256661"/>
    </source>
</evidence>
<dbReference type="InterPro" id="IPR006059">
    <property type="entry name" value="SBP"/>
</dbReference>
<dbReference type="Gene3D" id="3.40.190.10">
    <property type="entry name" value="Periplasmic binding protein-like II"/>
    <property type="match status" value="1"/>
</dbReference>